<dbReference type="Proteomes" id="UP000026962">
    <property type="component" value="Chromosome 11"/>
</dbReference>
<accession>A0A0E0ME23</accession>
<protein>
    <submittedName>
        <fullName evidence="2">Uncharacterized protein</fullName>
    </submittedName>
</protein>
<keyword evidence="3" id="KW-1185">Reference proteome</keyword>
<dbReference type="AlphaFoldDB" id="A0A0E0ME23"/>
<dbReference type="HOGENOM" id="CLU_2642330_0_0_1"/>
<proteinExistence type="predicted"/>
<evidence type="ECO:0000313" key="3">
    <source>
        <dbReference type="Proteomes" id="UP000026962"/>
    </source>
</evidence>
<name>A0A0E0ME23_ORYPU</name>
<dbReference type="Gramene" id="OPUNC11G07300.2">
    <property type="protein sequence ID" value="OPUNC11G07300.2"/>
    <property type="gene ID" value="OPUNC11G07300"/>
</dbReference>
<organism evidence="2">
    <name type="scientific">Oryza punctata</name>
    <name type="common">Red rice</name>
    <dbReference type="NCBI Taxonomy" id="4537"/>
    <lineage>
        <taxon>Eukaryota</taxon>
        <taxon>Viridiplantae</taxon>
        <taxon>Streptophyta</taxon>
        <taxon>Embryophyta</taxon>
        <taxon>Tracheophyta</taxon>
        <taxon>Spermatophyta</taxon>
        <taxon>Magnoliopsida</taxon>
        <taxon>Liliopsida</taxon>
        <taxon>Poales</taxon>
        <taxon>Poaceae</taxon>
        <taxon>BOP clade</taxon>
        <taxon>Oryzoideae</taxon>
        <taxon>Oryzeae</taxon>
        <taxon>Oryzinae</taxon>
        <taxon>Oryza</taxon>
    </lineage>
</organism>
<sequence length="77" mass="8458">MTTTATATGDWRVAGRRPPACLRDIGLRRRRLTWCRSGGAVSSSICVVSSMSWLSPSSSSSHHWRRPAGRRSSEDPT</sequence>
<reference evidence="2" key="1">
    <citation type="submission" date="2015-04" db="UniProtKB">
        <authorList>
            <consortium name="EnsemblPlants"/>
        </authorList>
    </citation>
    <scope>IDENTIFICATION</scope>
</reference>
<reference evidence="2" key="2">
    <citation type="submission" date="2018-05" db="EMBL/GenBank/DDBJ databases">
        <title>OpunRS2 (Oryza punctata Reference Sequence Version 2).</title>
        <authorList>
            <person name="Zhang J."/>
            <person name="Kudrna D."/>
            <person name="Lee S."/>
            <person name="Talag J."/>
            <person name="Welchert J."/>
            <person name="Wing R.A."/>
        </authorList>
    </citation>
    <scope>NUCLEOTIDE SEQUENCE [LARGE SCALE GENOMIC DNA]</scope>
</reference>
<evidence type="ECO:0000313" key="2">
    <source>
        <dbReference type="EnsemblPlants" id="OPUNC11G07300.2"/>
    </source>
</evidence>
<evidence type="ECO:0000256" key="1">
    <source>
        <dbReference type="SAM" id="MobiDB-lite"/>
    </source>
</evidence>
<dbReference type="EnsemblPlants" id="OPUNC11G07300.2">
    <property type="protein sequence ID" value="OPUNC11G07300.2"/>
    <property type="gene ID" value="OPUNC11G07300"/>
</dbReference>
<feature type="region of interest" description="Disordered" evidence="1">
    <location>
        <begin position="53"/>
        <end position="77"/>
    </location>
</feature>